<evidence type="ECO:0000313" key="2">
    <source>
        <dbReference type="Proteomes" id="UP000193247"/>
    </source>
</evidence>
<comment type="caution">
    <text evidence="1">The sequence shown here is derived from an EMBL/GenBank/DDBJ whole genome shotgun (WGS) entry which is preliminary data.</text>
</comment>
<organism evidence="1 2">
    <name type="scientific">Mycobacterium decipiens</name>
    <dbReference type="NCBI Taxonomy" id="1430326"/>
    <lineage>
        <taxon>Bacteria</taxon>
        <taxon>Bacillati</taxon>
        <taxon>Actinomycetota</taxon>
        <taxon>Actinomycetes</taxon>
        <taxon>Mycobacteriales</taxon>
        <taxon>Mycobacteriaceae</taxon>
        <taxon>Mycobacterium</taxon>
    </lineage>
</organism>
<dbReference type="Proteomes" id="UP000193247">
    <property type="component" value="Unassembled WGS sequence"/>
</dbReference>
<protein>
    <submittedName>
        <fullName evidence="1">Uncharacterized protein</fullName>
    </submittedName>
</protein>
<dbReference type="STRING" id="1430326.B8W66_08915"/>
<sequence>MSTDCRDCRAGLEHCHGTIIRHAEGPLHHRAECIERDCVSPDLLPHAFAVDCSAVGCGCAQSVAPTGLVRSAHRVSA</sequence>
<dbReference type="EMBL" id="NCXP01000007">
    <property type="protein sequence ID" value="OSC41534.1"/>
    <property type="molecule type" value="Genomic_DNA"/>
</dbReference>
<accession>A0A1X2LWT7</accession>
<dbReference type="AlphaFoldDB" id="A0A1X2LWT7"/>
<dbReference type="OrthoDB" id="3629104at2"/>
<reference evidence="1 2" key="1">
    <citation type="submission" date="2017-04" db="EMBL/GenBank/DDBJ databases">
        <title>The new phylogeny of genus Mycobacterium.</title>
        <authorList>
            <person name="Tortoli E."/>
            <person name="Trovato A."/>
            <person name="Cirillo D.M."/>
        </authorList>
    </citation>
    <scope>NUCLEOTIDE SEQUENCE [LARGE SCALE GENOMIC DNA]</scope>
    <source>
        <strain evidence="1 2">TBL 1200985</strain>
    </source>
</reference>
<evidence type="ECO:0000313" key="1">
    <source>
        <dbReference type="EMBL" id="OSC41534.1"/>
    </source>
</evidence>
<gene>
    <name evidence="1" type="ORF">B8W66_08915</name>
</gene>
<name>A0A1X2LWT7_9MYCO</name>
<proteinExistence type="predicted"/>
<keyword evidence="2" id="KW-1185">Reference proteome</keyword>
<dbReference type="RefSeq" id="WP_085324710.1">
    <property type="nucleotide sequence ID" value="NZ_NCXP01000007.1"/>
</dbReference>